<accession>A0A645CJN3</accession>
<evidence type="ECO:0000313" key="10">
    <source>
        <dbReference type="EMBL" id="MPM77154.1"/>
    </source>
</evidence>
<dbReference type="GO" id="GO:0022857">
    <property type="term" value="F:transmembrane transporter activity"/>
    <property type="evidence" value="ECO:0007669"/>
    <property type="project" value="InterPro"/>
</dbReference>
<keyword evidence="7 9" id="KW-1133">Transmembrane helix</keyword>
<keyword evidence="8 9" id="KW-0472">Membrane</keyword>
<evidence type="ECO:0000256" key="3">
    <source>
        <dbReference type="ARBA" id="ARBA00022475"/>
    </source>
</evidence>
<feature type="transmembrane region" description="Helical" evidence="9">
    <location>
        <begin position="287"/>
        <end position="311"/>
    </location>
</feature>
<evidence type="ECO:0000256" key="6">
    <source>
        <dbReference type="ARBA" id="ARBA00022692"/>
    </source>
</evidence>
<evidence type="ECO:0000256" key="9">
    <source>
        <dbReference type="SAM" id="Phobius"/>
    </source>
</evidence>
<feature type="transmembrane region" description="Helical" evidence="9">
    <location>
        <begin position="75"/>
        <end position="93"/>
    </location>
</feature>
<dbReference type="PANTHER" id="PTHR32196:SF32">
    <property type="entry name" value="XYLOSE TRANSPORT SYSTEM PERMEASE PROTEIN XYLH"/>
    <property type="match status" value="1"/>
</dbReference>
<evidence type="ECO:0000256" key="2">
    <source>
        <dbReference type="ARBA" id="ARBA00022448"/>
    </source>
</evidence>
<keyword evidence="5" id="KW-0762">Sugar transport</keyword>
<organism evidence="10">
    <name type="scientific">bioreactor metagenome</name>
    <dbReference type="NCBI Taxonomy" id="1076179"/>
    <lineage>
        <taxon>unclassified sequences</taxon>
        <taxon>metagenomes</taxon>
        <taxon>ecological metagenomes</taxon>
    </lineage>
</organism>
<keyword evidence="6 9" id="KW-0812">Transmembrane</keyword>
<protein>
    <submittedName>
        <fullName evidence="10">Xylose transport system permease protein XylH</fullName>
    </submittedName>
</protein>
<evidence type="ECO:0000256" key="7">
    <source>
        <dbReference type="ARBA" id="ARBA00022989"/>
    </source>
</evidence>
<dbReference type="Pfam" id="PF02653">
    <property type="entry name" value="BPD_transp_2"/>
    <property type="match status" value="1"/>
</dbReference>
<comment type="subcellular location">
    <subcellularLocation>
        <location evidence="1">Cell membrane</location>
        <topology evidence="1">Multi-pass membrane protein</topology>
    </subcellularLocation>
</comment>
<keyword evidence="2" id="KW-0813">Transport</keyword>
<evidence type="ECO:0000256" key="1">
    <source>
        <dbReference type="ARBA" id="ARBA00004651"/>
    </source>
</evidence>
<evidence type="ECO:0000256" key="5">
    <source>
        <dbReference type="ARBA" id="ARBA00022597"/>
    </source>
</evidence>
<dbReference type="InterPro" id="IPR001851">
    <property type="entry name" value="ABC_transp_permease"/>
</dbReference>
<proteinExistence type="predicted"/>
<dbReference type="PANTHER" id="PTHR32196">
    <property type="entry name" value="ABC TRANSPORTER PERMEASE PROTEIN YPHD-RELATED-RELATED"/>
    <property type="match status" value="1"/>
</dbReference>
<reference evidence="10" key="1">
    <citation type="submission" date="2019-08" db="EMBL/GenBank/DDBJ databases">
        <authorList>
            <person name="Kucharzyk K."/>
            <person name="Murdoch R.W."/>
            <person name="Higgins S."/>
            <person name="Loffler F."/>
        </authorList>
    </citation>
    <scope>NUCLEOTIDE SEQUENCE</scope>
</reference>
<feature type="transmembrane region" description="Helical" evidence="9">
    <location>
        <begin position="50"/>
        <end position="68"/>
    </location>
</feature>
<dbReference type="GO" id="GO:0005886">
    <property type="term" value="C:plasma membrane"/>
    <property type="evidence" value="ECO:0007669"/>
    <property type="project" value="UniProtKB-SubCell"/>
</dbReference>
<feature type="transmembrane region" description="Helical" evidence="9">
    <location>
        <begin position="99"/>
        <end position="125"/>
    </location>
</feature>
<feature type="transmembrane region" description="Helical" evidence="9">
    <location>
        <begin position="21"/>
        <end position="38"/>
    </location>
</feature>
<comment type="caution">
    <text evidence="10">The sequence shown here is derived from an EMBL/GenBank/DDBJ whole genome shotgun (WGS) entry which is preliminary data.</text>
</comment>
<feature type="transmembrane region" description="Helical" evidence="9">
    <location>
        <begin position="137"/>
        <end position="162"/>
    </location>
</feature>
<dbReference type="EMBL" id="VSSQ01027752">
    <property type="protein sequence ID" value="MPM77154.1"/>
    <property type="molecule type" value="Genomic_DNA"/>
</dbReference>
<dbReference type="AlphaFoldDB" id="A0A645CJN3"/>
<keyword evidence="3" id="KW-1003">Cell membrane</keyword>
<feature type="transmembrane region" description="Helical" evidence="9">
    <location>
        <begin position="182"/>
        <end position="202"/>
    </location>
</feature>
<keyword evidence="4" id="KW-0997">Cell inner membrane</keyword>
<feature type="transmembrane region" description="Helical" evidence="9">
    <location>
        <begin position="214"/>
        <end position="234"/>
    </location>
</feature>
<evidence type="ECO:0000256" key="8">
    <source>
        <dbReference type="ARBA" id="ARBA00023136"/>
    </source>
</evidence>
<dbReference type="NCBIfam" id="NF040906">
    <property type="entry name" value="GguB"/>
    <property type="match status" value="1"/>
</dbReference>
<feature type="transmembrane region" description="Helical" evidence="9">
    <location>
        <begin position="347"/>
        <end position="365"/>
    </location>
</feature>
<dbReference type="CDD" id="cd06579">
    <property type="entry name" value="TM_PBP1_transp_AraH_like"/>
    <property type="match status" value="1"/>
</dbReference>
<gene>
    <name evidence="10" type="primary">xylH_15</name>
    <name evidence="10" type="ORF">SDC9_124154</name>
</gene>
<sequence>MSSKQNALWEKTKQFLLKNTMIIALVLVYIFFVIQSQGRMFLPQNINNLIMQNSYVVILAVGMLLCILTGGNIDLSVGATVCLVGAIAGVLMVNLGWNIYLSMVLCLLVGVAIGVWQGFWIAYVRIPPFIVTLAGMLLFRGLAQAILGGLTISGFSDAYLAIFNNYVFIPALDSGDMKISSIIFGAVCCVVYVVLTIFGNINKKKKGYAVENRASLYTRLVIICGVVMLLMYKLSLYKGIPYILLWLIGIVAIYTYITAKTTFGRHFYALGGNEKATKLSGINTNRIYFSAYVNVSFLSALAALVVAARFTSANPAAGTNYELDAIGSCFIGGASAYGGIGKVSGAVIGAVLMGVLNLGMNIIGVDSNFQKVVKGLVLLAAVIFDVVSKRKAIKVAA</sequence>
<evidence type="ECO:0000256" key="4">
    <source>
        <dbReference type="ARBA" id="ARBA00022519"/>
    </source>
</evidence>
<name>A0A645CJN3_9ZZZZ</name>
<feature type="transmembrane region" description="Helical" evidence="9">
    <location>
        <begin position="240"/>
        <end position="257"/>
    </location>
</feature>